<evidence type="ECO:0000256" key="2">
    <source>
        <dbReference type="ARBA" id="ARBA00009425"/>
    </source>
</evidence>
<dbReference type="PANTHER" id="PTHR33932">
    <property type="entry name" value="NA(+)/H(+) ANTIPORTER SUBUNIT B"/>
    <property type="match status" value="1"/>
</dbReference>
<feature type="transmembrane region" description="Helical" evidence="7">
    <location>
        <begin position="35"/>
        <end position="55"/>
    </location>
</feature>
<sequence>MRNIVLERIVSLFLYVMVGFALFLLFRGHNRPGGGFIGGIIAAAGFLLYGIVFGSEKVLEKIRVNPRYIMGSGLLIALLAALIPMTLGKPPLTGVWTSLAGIALGTPLLFDIGVFVLVVGMIVSIFTNIMDVLKWNS</sequence>
<dbReference type="InterPro" id="IPR050622">
    <property type="entry name" value="CPA3_antiporter_subunitB"/>
</dbReference>
<dbReference type="Pfam" id="PF04039">
    <property type="entry name" value="MnhB"/>
    <property type="match status" value="1"/>
</dbReference>
<evidence type="ECO:0000256" key="3">
    <source>
        <dbReference type="ARBA" id="ARBA00022475"/>
    </source>
</evidence>
<name>A0A2T0XPU5_9BACT</name>
<keyword evidence="10" id="KW-1185">Reference proteome</keyword>
<dbReference type="GO" id="GO:0005886">
    <property type="term" value="C:plasma membrane"/>
    <property type="evidence" value="ECO:0007669"/>
    <property type="project" value="UniProtKB-SubCell"/>
</dbReference>
<dbReference type="PANTHER" id="PTHR33932:SF4">
    <property type="entry name" value="NA(+)_H(+) ANTIPORTER SUBUNIT B"/>
    <property type="match status" value="1"/>
</dbReference>
<gene>
    <name evidence="9" type="ORF">DFO77_11944</name>
</gene>
<evidence type="ECO:0000313" key="10">
    <source>
        <dbReference type="Proteomes" id="UP000252733"/>
    </source>
</evidence>
<organism evidence="9 10">
    <name type="scientific">Marinilabilia salmonicolor</name>
    <dbReference type="NCBI Taxonomy" id="989"/>
    <lineage>
        <taxon>Bacteria</taxon>
        <taxon>Pseudomonadati</taxon>
        <taxon>Bacteroidota</taxon>
        <taxon>Bacteroidia</taxon>
        <taxon>Marinilabiliales</taxon>
        <taxon>Marinilabiliaceae</taxon>
        <taxon>Marinilabilia</taxon>
    </lineage>
</organism>
<protein>
    <submittedName>
        <fullName evidence="9">Multisubunit sodium/proton antiporter MrpB subunit</fullName>
    </submittedName>
</protein>
<accession>A0A2T0XPU5</accession>
<evidence type="ECO:0000256" key="6">
    <source>
        <dbReference type="ARBA" id="ARBA00023136"/>
    </source>
</evidence>
<feature type="transmembrane region" description="Helical" evidence="7">
    <location>
        <begin position="12"/>
        <end position="29"/>
    </location>
</feature>
<dbReference type="InterPro" id="IPR007182">
    <property type="entry name" value="MnhB"/>
</dbReference>
<feature type="transmembrane region" description="Helical" evidence="7">
    <location>
        <begin position="99"/>
        <end position="126"/>
    </location>
</feature>
<evidence type="ECO:0000256" key="4">
    <source>
        <dbReference type="ARBA" id="ARBA00022692"/>
    </source>
</evidence>
<dbReference type="AlphaFoldDB" id="A0A2T0XPU5"/>
<keyword evidence="3" id="KW-1003">Cell membrane</keyword>
<proteinExistence type="inferred from homology"/>
<dbReference type="EMBL" id="QPIZ01000019">
    <property type="protein sequence ID" value="RCW31078.1"/>
    <property type="molecule type" value="Genomic_DNA"/>
</dbReference>
<keyword evidence="5 7" id="KW-1133">Transmembrane helix</keyword>
<dbReference type="OrthoDB" id="9798859at2"/>
<keyword evidence="4 7" id="KW-0812">Transmembrane</keyword>
<evidence type="ECO:0000313" key="9">
    <source>
        <dbReference type="EMBL" id="RCW31078.1"/>
    </source>
</evidence>
<dbReference type="Proteomes" id="UP000252733">
    <property type="component" value="Unassembled WGS sequence"/>
</dbReference>
<evidence type="ECO:0000256" key="7">
    <source>
        <dbReference type="SAM" id="Phobius"/>
    </source>
</evidence>
<keyword evidence="6 7" id="KW-0472">Membrane</keyword>
<feature type="transmembrane region" description="Helical" evidence="7">
    <location>
        <begin position="67"/>
        <end position="87"/>
    </location>
</feature>
<dbReference type="STRING" id="1168289.GCA_000259075_00709"/>
<comment type="subcellular location">
    <subcellularLocation>
        <location evidence="1">Cell membrane</location>
        <topology evidence="1">Multi-pass membrane protein</topology>
    </subcellularLocation>
</comment>
<evidence type="ECO:0000256" key="1">
    <source>
        <dbReference type="ARBA" id="ARBA00004651"/>
    </source>
</evidence>
<comment type="similarity">
    <text evidence="2">Belongs to the CPA3 antiporters (TC 2.A.63) subunit B family.</text>
</comment>
<comment type="caution">
    <text evidence="9">The sequence shown here is derived from an EMBL/GenBank/DDBJ whole genome shotgun (WGS) entry which is preliminary data.</text>
</comment>
<dbReference type="RefSeq" id="WP_106152341.1">
    <property type="nucleotide sequence ID" value="NZ_PVTS01000004.1"/>
</dbReference>
<evidence type="ECO:0000259" key="8">
    <source>
        <dbReference type="Pfam" id="PF04039"/>
    </source>
</evidence>
<reference evidence="9 10" key="1">
    <citation type="submission" date="2018-07" db="EMBL/GenBank/DDBJ databases">
        <title>Freshwater and sediment microbial communities from various areas in North America, analyzing microbe dynamics in response to fracking.</title>
        <authorList>
            <person name="Lamendella R."/>
        </authorList>
    </citation>
    <scope>NUCLEOTIDE SEQUENCE [LARGE SCALE GENOMIC DNA]</scope>
    <source>
        <strain evidence="9 10">160A</strain>
    </source>
</reference>
<feature type="domain" description="Na+/H+ antiporter MnhB subunit-related protein" evidence="8">
    <location>
        <begin position="5"/>
        <end position="123"/>
    </location>
</feature>
<evidence type="ECO:0000256" key="5">
    <source>
        <dbReference type="ARBA" id="ARBA00022989"/>
    </source>
</evidence>